<keyword evidence="7" id="KW-0694">RNA-binding</keyword>
<dbReference type="GO" id="GO:0003724">
    <property type="term" value="F:RNA helicase activity"/>
    <property type="evidence" value="ECO:0007669"/>
    <property type="project" value="UniProtKB-EC"/>
</dbReference>
<comment type="similarity">
    <text evidence="9">Belongs to the DEAD box helicase family. DECD subfamily.</text>
</comment>
<dbReference type="EnsemblPlants" id="EMT19211">
    <property type="protein sequence ID" value="EMT19211"/>
    <property type="gene ID" value="F775_30195"/>
</dbReference>
<dbReference type="AlphaFoldDB" id="R7WAG9"/>
<evidence type="ECO:0000256" key="3">
    <source>
        <dbReference type="ARBA" id="ARBA00022741"/>
    </source>
</evidence>
<feature type="compositionally biased region" description="Low complexity" evidence="10">
    <location>
        <begin position="524"/>
        <end position="539"/>
    </location>
</feature>
<dbReference type="Gene3D" id="3.40.50.300">
    <property type="entry name" value="P-loop containing nucleotide triphosphate hydrolases"/>
    <property type="match status" value="2"/>
</dbReference>
<evidence type="ECO:0000256" key="1">
    <source>
        <dbReference type="ARBA" id="ARBA00004123"/>
    </source>
</evidence>
<evidence type="ECO:0000256" key="10">
    <source>
        <dbReference type="SAM" id="MobiDB-lite"/>
    </source>
</evidence>
<sequence length="551" mass="61634">MGEAKENDVYEEELLDYEEDDDKALDASSTANAKPAADAAQAKKGYVYFLLTFPVGGKYVQHECIPQAILGMDVICQAKSGMGKTAVFVLSSLQQIDPTAGQVAALVLCHTRELAYQICNEFERFSKFLPELKVAVFYGGVHIKKHQDLLKNDCPHIVVGTPGRILALARDKDLSLKNVRHFILDECDKMLESLDMRRDVQEIFKMTPHDKQPMEIYVDDEAKLTLHGLVQHYIKLTESEKNRKLNDLLDALDFNQVVIFVKSVSRAAELNKLLCECNFPSICIHSGMTQEERLTRYKNFKEGHKRILVATDLVGRGIDIERVNIVINYDMPDSADTYLHRVGRAGRFGTKGLAITFVSSASDSDVLNQVQERFEVDIKELPEQIDTSTYKNLLHLQHSAMQCVGSLFLLLHIVLFWKQRVKVITVVRSAGHIGRSKAPTKDKIFGWLLCRDRFSKMANLHRKTISPLTRTVRSATSLMRMRCTSPSFADARHRSGPSWGCNHLTPSTSLGIPQRRLASTSTFGPLSPSPSSESSGPSGALVSFATSYTLP</sequence>
<dbReference type="Pfam" id="PF00271">
    <property type="entry name" value="Helicase_C"/>
    <property type="match status" value="1"/>
</dbReference>
<dbReference type="GO" id="GO:0016787">
    <property type="term" value="F:hydrolase activity"/>
    <property type="evidence" value="ECO:0007669"/>
    <property type="project" value="UniProtKB-KW"/>
</dbReference>
<dbReference type="CDD" id="cd18787">
    <property type="entry name" value="SF2_C_DEAD"/>
    <property type="match status" value="1"/>
</dbReference>
<dbReference type="SMART" id="SM00487">
    <property type="entry name" value="DEXDc"/>
    <property type="match status" value="1"/>
</dbReference>
<dbReference type="PROSITE" id="PS51194">
    <property type="entry name" value="HELICASE_CTER"/>
    <property type="match status" value="1"/>
</dbReference>
<keyword evidence="5" id="KW-0347">Helicase</keyword>
<dbReference type="SMART" id="SM00490">
    <property type="entry name" value="HELICc"/>
    <property type="match status" value="1"/>
</dbReference>
<dbReference type="PANTHER" id="PTHR47958">
    <property type="entry name" value="ATP-DEPENDENT RNA HELICASE DBP3"/>
    <property type="match status" value="1"/>
</dbReference>
<dbReference type="Pfam" id="PF00270">
    <property type="entry name" value="DEAD"/>
    <property type="match status" value="1"/>
</dbReference>
<dbReference type="InterPro" id="IPR027417">
    <property type="entry name" value="P-loop_NTPase"/>
</dbReference>
<dbReference type="GO" id="GO:0003723">
    <property type="term" value="F:RNA binding"/>
    <property type="evidence" value="ECO:0007669"/>
    <property type="project" value="UniProtKB-KW"/>
</dbReference>
<name>R7WAG9_AEGTA</name>
<dbReference type="InterPro" id="IPR001650">
    <property type="entry name" value="Helicase_C-like"/>
</dbReference>
<dbReference type="InterPro" id="IPR014001">
    <property type="entry name" value="Helicase_ATP-bd"/>
</dbReference>
<proteinExistence type="inferred from homology"/>
<evidence type="ECO:0000256" key="8">
    <source>
        <dbReference type="ARBA" id="ARBA00023242"/>
    </source>
</evidence>
<evidence type="ECO:0000256" key="5">
    <source>
        <dbReference type="ARBA" id="ARBA00022806"/>
    </source>
</evidence>
<dbReference type="GO" id="GO:0005634">
    <property type="term" value="C:nucleus"/>
    <property type="evidence" value="ECO:0007669"/>
    <property type="project" value="UniProtKB-SubCell"/>
</dbReference>
<dbReference type="InterPro" id="IPR011545">
    <property type="entry name" value="DEAD/DEAH_box_helicase_dom"/>
</dbReference>
<evidence type="ECO:0000256" key="9">
    <source>
        <dbReference type="ARBA" id="ARBA00038213"/>
    </source>
</evidence>
<dbReference type="PROSITE" id="PS51192">
    <property type="entry name" value="HELICASE_ATP_BIND_1"/>
    <property type="match status" value="1"/>
</dbReference>
<dbReference type="SUPFAM" id="SSF52540">
    <property type="entry name" value="P-loop containing nucleoside triphosphate hydrolases"/>
    <property type="match status" value="1"/>
</dbReference>
<keyword evidence="8" id="KW-0539">Nucleus</keyword>
<keyword evidence="4" id="KW-0378">Hydrolase</keyword>
<dbReference type="EC" id="3.6.4.13" evidence="2"/>
<keyword evidence="3" id="KW-0547">Nucleotide-binding</keyword>
<feature type="region of interest" description="Disordered" evidence="10">
    <location>
        <begin position="519"/>
        <end position="539"/>
    </location>
</feature>
<organism evidence="11">
    <name type="scientific">Aegilops tauschii</name>
    <name type="common">Tausch's goatgrass</name>
    <name type="synonym">Aegilops squarrosa</name>
    <dbReference type="NCBI Taxonomy" id="37682"/>
    <lineage>
        <taxon>Eukaryota</taxon>
        <taxon>Viridiplantae</taxon>
        <taxon>Streptophyta</taxon>
        <taxon>Embryophyta</taxon>
        <taxon>Tracheophyta</taxon>
        <taxon>Spermatophyta</taxon>
        <taxon>Magnoliopsida</taxon>
        <taxon>Liliopsida</taxon>
        <taxon>Poales</taxon>
        <taxon>Poaceae</taxon>
        <taxon>BOP clade</taxon>
        <taxon>Pooideae</taxon>
        <taxon>Triticodae</taxon>
        <taxon>Triticeae</taxon>
        <taxon>Triticinae</taxon>
        <taxon>Aegilops</taxon>
    </lineage>
</organism>
<accession>R7WAG9</accession>
<protein>
    <recommendedName>
        <fullName evidence="2">RNA helicase</fullName>
        <ecNumber evidence="2">3.6.4.13</ecNumber>
    </recommendedName>
</protein>
<evidence type="ECO:0000256" key="6">
    <source>
        <dbReference type="ARBA" id="ARBA00022840"/>
    </source>
</evidence>
<keyword evidence="6" id="KW-0067">ATP-binding</keyword>
<evidence type="ECO:0000256" key="7">
    <source>
        <dbReference type="ARBA" id="ARBA00022884"/>
    </source>
</evidence>
<evidence type="ECO:0000313" key="11">
    <source>
        <dbReference type="EnsemblPlants" id="EMT19211"/>
    </source>
</evidence>
<comment type="subcellular location">
    <subcellularLocation>
        <location evidence="1">Nucleus</location>
    </subcellularLocation>
</comment>
<dbReference type="FunFam" id="3.40.50.300:FF:000111">
    <property type="entry name" value="DEAD-box ATP-dependent RNA helicase"/>
    <property type="match status" value="1"/>
</dbReference>
<dbReference type="GO" id="GO:0005524">
    <property type="term" value="F:ATP binding"/>
    <property type="evidence" value="ECO:0007669"/>
    <property type="project" value="UniProtKB-KW"/>
</dbReference>
<reference evidence="11" key="1">
    <citation type="submission" date="2015-06" db="UniProtKB">
        <authorList>
            <consortium name="EnsemblPlants"/>
        </authorList>
    </citation>
    <scope>IDENTIFICATION</scope>
</reference>
<evidence type="ECO:0000256" key="2">
    <source>
        <dbReference type="ARBA" id="ARBA00012552"/>
    </source>
</evidence>
<evidence type="ECO:0000256" key="4">
    <source>
        <dbReference type="ARBA" id="ARBA00022801"/>
    </source>
</evidence>